<dbReference type="EMBL" id="CAWUFR010000005">
    <property type="protein sequence ID" value="CAK6950840.1"/>
    <property type="molecule type" value="Genomic_DNA"/>
</dbReference>
<gene>
    <name evidence="1" type="ORF">FSCOSCO3_A035339</name>
</gene>
<name>A0AAV1MVP3_SCOSC</name>
<protein>
    <recommendedName>
        <fullName evidence="3">Perilipin 1</fullName>
    </recommendedName>
</protein>
<evidence type="ECO:0000313" key="2">
    <source>
        <dbReference type="Proteomes" id="UP001314229"/>
    </source>
</evidence>
<feature type="non-terminal residue" evidence="1">
    <location>
        <position position="1"/>
    </location>
</feature>
<reference evidence="1 2" key="1">
    <citation type="submission" date="2024-01" db="EMBL/GenBank/DDBJ databases">
        <authorList>
            <person name="Alioto T."/>
            <person name="Alioto T."/>
            <person name="Gomez Garrido J."/>
        </authorList>
    </citation>
    <scope>NUCLEOTIDE SEQUENCE [LARGE SCALE GENOMIC DNA]</scope>
</reference>
<feature type="non-terminal residue" evidence="1">
    <location>
        <position position="60"/>
    </location>
</feature>
<sequence length="60" mass="6530">VASKDKFTSVSDYVTRTVDTLSTVCEPLLSSPGLQRSARRCALTKSLFPGESDSAKLRPR</sequence>
<comment type="caution">
    <text evidence="1">The sequence shown here is derived from an EMBL/GenBank/DDBJ whole genome shotgun (WGS) entry which is preliminary data.</text>
</comment>
<dbReference type="Proteomes" id="UP001314229">
    <property type="component" value="Unassembled WGS sequence"/>
</dbReference>
<evidence type="ECO:0008006" key="3">
    <source>
        <dbReference type="Google" id="ProtNLM"/>
    </source>
</evidence>
<keyword evidence="2" id="KW-1185">Reference proteome</keyword>
<dbReference type="AlphaFoldDB" id="A0AAV1MVP3"/>
<proteinExistence type="predicted"/>
<evidence type="ECO:0000313" key="1">
    <source>
        <dbReference type="EMBL" id="CAK6950840.1"/>
    </source>
</evidence>
<accession>A0AAV1MVP3</accession>
<organism evidence="1 2">
    <name type="scientific">Scomber scombrus</name>
    <name type="common">Atlantic mackerel</name>
    <name type="synonym">Scomber vernalis</name>
    <dbReference type="NCBI Taxonomy" id="13677"/>
    <lineage>
        <taxon>Eukaryota</taxon>
        <taxon>Metazoa</taxon>
        <taxon>Chordata</taxon>
        <taxon>Craniata</taxon>
        <taxon>Vertebrata</taxon>
        <taxon>Euteleostomi</taxon>
        <taxon>Actinopterygii</taxon>
        <taxon>Neopterygii</taxon>
        <taxon>Teleostei</taxon>
        <taxon>Neoteleostei</taxon>
        <taxon>Acanthomorphata</taxon>
        <taxon>Pelagiaria</taxon>
        <taxon>Scombriformes</taxon>
        <taxon>Scombridae</taxon>
        <taxon>Scomber</taxon>
    </lineage>
</organism>